<sequence length="283" mass="30689">MEAATEGAAETAVPYQNKDLIVKGKRTKRQRHNSPLSFTITRNTAAAHNHHLPPRSPASYAASSEESTTTEEADTARCLILLSRGHFPTNPYNNNRHSEAATTSYGGAASGACMYTCKTCNRSFSSFQALGGHRASHKKPKNEKKSAIFSDEEDFLSPSSSKNKFSPNSLSLQLSCSVSTTTTFSATLKSSPSPRIHECSYCGAEFTSGQALGGHMRKHRGAGPINRSLNIPAEEIAFDDEVVELEETNKAGNWLSLDLNLPAPEDEREKSPSPTCPPLLLHH</sequence>
<protein>
    <recommendedName>
        <fullName evidence="11">C2H2-type domain-containing protein</fullName>
    </recommendedName>
</protein>
<feature type="compositionally biased region" description="Low complexity" evidence="10">
    <location>
        <begin position="58"/>
        <end position="67"/>
    </location>
</feature>
<keyword evidence="7" id="KW-0804">Transcription</keyword>
<dbReference type="GO" id="GO:0008270">
    <property type="term" value="F:zinc ion binding"/>
    <property type="evidence" value="ECO:0007669"/>
    <property type="project" value="UniProtKB-KW"/>
</dbReference>
<dbReference type="Gene3D" id="3.30.160.60">
    <property type="entry name" value="Classic Zinc Finger"/>
    <property type="match status" value="2"/>
</dbReference>
<evidence type="ECO:0000256" key="2">
    <source>
        <dbReference type="ARBA" id="ARBA00022723"/>
    </source>
</evidence>
<evidence type="ECO:0000256" key="8">
    <source>
        <dbReference type="ARBA" id="ARBA00023242"/>
    </source>
</evidence>
<dbReference type="SUPFAM" id="SSF57667">
    <property type="entry name" value="beta-beta-alpha zinc fingers"/>
    <property type="match status" value="1"/>
</dbReference>
<keyword evidence="8" id="KW-0539">Nucleus</keyword>
<evidence type="ECO:0000313" key="12">
    <source>
        <dbReference type="EMBL" id="KAH6838239.1"/>
    </source>
</evidence>
<comment type="caution">
    <text evidence="12">The sequence shown here is derived from an EMBL/GenBank/DDBJ whole genome shotgun (WGS) entry which is preliminary data.</text>
</comment>
<dbReference type="InterPro" id="IPR013087">
    <property type="entry name" value="Znf_C2H2_type"/>
</dbReference>
<evidence type="ECO:0000256" key="1">
    <source>
        <dbReference type="ARBA" id="ARBA00004123"/>
    </source>
</evidence>
<evidence type="ECO:0000313" key="13">
    <source>
        <dbReference type="Proteomes" id="UP001190926"/>
    </source>
</evidence>
<dbReference type="SMART" id="SM00355">
    <property type="entry name" value="ZnF_C2H2"/>
    <property type="match status" value="2"/>
</dbReference>
<gene>
    <name evidence="12" type="ORF">C2S53_017864</name>
</gene>
<evidence type="ECO:0000256" key="3">
    <source>
        <dbReference type="ARBA" id="ARBA00022737"/>
    </source>
</evidence>
<evidence type="ECO:0000256" key="9">
    <source>
        <dbReference type="PROSITE-ProRule" id="PRU00042"/>
    </source>
</evidence>
<organism evidence="12 13">
    <name type="scientific">Perilla frutescens var. hirtella</name>
    <name type="common">Perilla citriodora</name>
    <name type="synonym">Perilla setoyensis</name>
    <dbReference type="NCBI Taxonomy" id="608512"/>
    <lineage>
        <taxon>Eukaryota</taxon>
        <taxon>Viridiplantae</taxon>
        <taxon>Streptophyta</taxon>
        <taxon>Embryophyta</taxon>
        <taxon>Tracheophyta</taxon>
        <taxon>Spermatophyta</taxon>
        <taxon>Magnoliopsida</taxon>
        <taxon>eudicotyledons</taxon>
        <taxon>Gunneridae</taxon>
        <taxon>Pentapetalae</taxon>
        <taxon>asterids</taxon>
        <taxon>lamiids</taxon>
        <taxon>Lamiales</taxon>
        <taxon>Lamiaceae</taxon>
        <taxon>Nepetoideae</taxon>
        <taxon>Elsholtzieae</taxon>
        <taxon>Perilla</taxon>
    </lineage>
</organism>
<proteinExistence type="predicted"/>
<dbReference type="GO" id="GO:0005634">
    <property type="term" value="C:nucleus"/>
    <property type="evidence" value="ECO:0007669"/>
    <property type="project" value="UniProtKB-SubCell"/>
</dbReference>
<evidence type="ECO:0000259" key="11">
    <source>
        <dbReference type="PROSITE" id="PS50157"/>
    </source>
</evidence>
<keyword evidence="3" id="KW-0677">Repeat</keyword>
<dbReference type="AlphaFoldDB" id="A0AAD4PF93"/>
<keyword evidence="4 9" id="KW-0863">Zinc-finger</keyword>
<name>A0AAD4PF93_PERFH</name>
<feature type="domain" description="C2H2-type" evidence="11">
    <location>
        <begin position="197"/>
        <end position="224"/>
    </location>
</feature>
<feature type="domain" description="C2H2-type" evidence="11">
    <location>
        <begin position="115"/>
        <end position="142"/>
    </location>
</feature>
<keyword evidence="6" id="KW-0805">Transcription regulation</keyword>
<dbReference type="Pfam" id="PF13912">
    <property type="entry name" value="zf-C2H2_6"/>
    <property type="match status" value="2"/>
</dbReference>
<keyword evidence="5" id="KW-0862">Zinc</keyword>
<dbReference type="InterPro" id="IPR036236">
    <property type="entry name" value="Znf_C2H2_sf"/>
</dbReference>
<dbReference type="PROSITE" id="PS50157">
    <property type="entry name" value="ZINC_FINGER_C2H2_2"/>
    <property type="match status" value="2"/>
</dbReference>
<accession>A0AAD4PF93</accession>
<reference evidence="12 13" key="1">
    <citation type="journal article" date="2021" name="Nat. Commun.">
        <title>Incipient diploidization of the medicinal plant Perilla within 10,000 years.</title>
        <authorList>
            <person name="Zhang Y."/>
            <person name="Shen Q."/>
            <person name="Leng L."/>
            <person name="Zhang D."/>
            <person name="Chen S."/>
            <person name="Shi Y."/>
            <person name="Ning Z."/>
            <person name="Chen S."/>
        </authorList>
    </citation>
    <scope>NUCLEOTIDE SEQUENCE [LARGE SCALE GENOMIC DNA]</scope>
    <source>
        <strain evidence="13">cv. PC099</strain>
    </source>
</reference>
<dbReference type="PANTHER" id="PTHR26374">
    <property type="entry name" value="ZINC FINGER PROTEIN ZAT5"/>
    <property type="match status" value="1"/>
</dbReference>
<evidence type="ECO:0000256" key="7">
    <source>
        <dbReference type="ARBA" id="ARBA00023163"/>
    </source>
</evidence>
<feature type="region of interest" description="Disordered" evidence="10">
    <location>
        <begin position="261"/>
        <end position="283"/>
    </location>
</feature>
<dbReference type="EMBL" id="SDAM02000001">
    <property type="protein sequence ID" value="KAH6838239.1"/>
    <property type="molecule type" value="Genomic_DNA"/>
</dbReference>
<feature type="region of interest" description="Disordered" evidence="10">
    <location>
        <begin position="47"/>
        <end position="73"/>
    </location>
</feature>
<evidence type="ECO:0000256" key="10">
    <source>
        <dbReference type="SAM" id="MobiDB-lite"/>
    </source>
</evidence>
<dbReference type="PROSITE" id="PS00028">
    <property type="entry name" value="ZINC_FINGER_C2H2_1"/>
    <property type="match status" value="2"/>
</dbReference>
<evidence type="ECO:0000256" key="5">
    <source>
        <dbReference type="ARBA" id="ARBA00022833"/>
    </source>
</evidence>
<keyword evidence="13" id="KW-1185">Reference proteome</keyword>
<dbReference type="PANTHER" id="PTHR26374:SF379">
    <property type="entry name" value="ZINC FINGER PROTEIN ZAT12"/>
    <property type="match status" value="1"/>
</dbReference>
<evidence type="ECO:0000256" key="4">
    <source>
        <dbReference type="ARBA" id="ARBA00022771"/>
    </source>
</evidence>
<keyword evidence="2" id="KW-0479">Metal-binding</keyword>
<dbReference type="GO" id="GO:0010200">
    <property type="term" value="P:response to chitin"/>
    <property type="evidence" value="ECO:0007669"/>
    <property type="project" value="TreeGrafter"/>
</dbReference>
<evidence type="ECO:0000256" key="6">
    <source>
        <dbReference type="ARBA" id="ARBA00023015"/>
    </source>
</evidence>
<comment type="subcellular location">
    <subcellularLocation>
        <location evidence="1">Nucleus</location>
    </subcellularLocation>
</comment>
<dbReference type="Proteomes" id="UP001190926">
    <property type="component" value="Unassembled WGS sequence"/>
</dbReference>